<reference evidence="4" key="1">
    <citation type="submission" date="2021-01" db="EMBL/GenBank/DDBJ databases">
        <authorList>
            <person name="Corre E."/>
            <person name="Pelletier E."/>
            <person name="Niang G."/>
            <person name="Scheremetjew M."/>
            <person name="Finn R."/>
            <person name="Kale V."/>
            <person name="Holt S."/>
            <person name="Cochrane G."/>
            <person name="Meng A."/>
            <person name="Brown T."/>
            <person name="Cohen L."/>
        </authorList>
    </citation>
    <scope>NUCLEOTIDE SEQUENCE</scope>
    <source>
        <strain evidence="4">CCMP826</strain>
    </source>
</reference>
<dbReference type="SUPFAM" id="SSF51735">
    <property type="entry name" value="NAD(P)-binding Rossmann-fold domains"/>
    <property type="match status" value="1"/>
</dbReference>
<sequence length="381" mass="41629">MMMKAICFAAFLAVLSTTTTNAFVANNRLSTAATKAATRSSLSSLHMSAALIVQNKGGGHGELGFQLAKNLSNNPKITSITILQDDACDDTKEPFKSYASDIPNVLVIKANLSDESMTAESLNSLLGSSFEYVWDNASKKPEGSGKAICDAAKSYWNTKVFTYVSSAGMYQPTADTTFPMAETTPIKETAGQALFDKYAVDIGLPLVSFRPQYIYGPKANKYDYIDWYFDRIVRDLPLLIPGDGSQKVSLTNSEDVASILASVLNNEEAAIEQRYFNCGTDDLVGYDEVGLLCADAAGVDRSKVKFEHIDADAYGKGKFPFRPSDFYVAPDMVKEKLGWVGSVHKLKDDLSSYYDGYKARGGLDRKVDVMKDYEIVVASKL</sequence>
<feature type="domain" description="NAD-dependent epimerase/dehydratase" evidence="3">
    <location>
        <begin position="146"/>
        <end position="279"/>
    </location>
</feature>
<dbReference type="EMBL" id="HBGV01004801">
    <property type="protein sequence ID" value="CAD9477694.1"/>
    <property type="molecule type" value="Transcribed_RNA"/>
</dbReference>
<dbReference type="Gene3D" id="3.40.50.720">
    <property type="entry name" value="NAD(P)-binding Rossmann-like Domain"/>
    <property type="match status" value="1"/>
</dbReference>
<proteinExistence type="inferred from homology"/>
<feature type="signal peptide" evidence="2">
    <location>
        <begin position="1"/>
        <end position="22"/>
    </location>
</feature>
<evidence type="ECO:0000256" key="2">
    <source>
        <dbReference type="SAM" id="SignalP"/>
    </source>
</evidence>
<protein>
    <recommendedName>
        <fullName evidence="3">NAD-dependent epimerase/dehydratase domain-containing protein</fullName>
    </recommendedName>
</protein>
<dbReference type="GO" id="GO:0006567">
    <property type="term" value="P:L-threonine catabolic process"/>
    <property type="evidence" value="ECO:0007669"/>
    <property type="project" value="TreeGrafter"/>
</dbReference>
<dbReference type="InterPro" id="IPR036291">
    <property type="entry name" value="NAD(P)-bd_dom_sf"/>
</dbReference>
<dbReference type="PANTHER" id="PTHR42687:SF1">
    <property type="entry name" value="L-THREONINE 3-DEHYDROGENASE, MITOCHONDRIAL"/>
    <property type="match status" value="1"/>
</dbReference>
<dbReference type="InterPro" id="IPR051225">
    <property type="entry name" value="NAD(P)_epim/dehydratase"/>
</dbReference>
<evidence type="ECO:0000313" key="4">
    <source>
        <dbReference type="EMBL" id="CAD9477694.1"/>
    </source>
</evidence>
<feature type="chain" id="PRO_5030984643" description="NAD-dependent epimerase/dehydratase domain-containing protein" evidence="2">
    <location>
        <begin position="23"/>
        <end position="381"/>
    </location>
</feature>
<evidence type="ECO:0000256" key="1">
    <source>
        <dbReference type="ARBA" id="ARBA00007637"/>
    </source>
</evidence>
<keyword evidence="2" id="KW-0732">Signal</keyword>
<dbReference type="PANTHER" id="PTHR42687">
    <property type="entry name" value="L-THREONINE 3-DEHYDROGENASE"/>
    <property type="match status" value="1"/>
</dbReference>
<accession>A0A7S2H1C6</accession>
<dbReference type="InterPro" id="IPR001509">
    <property type="entry name" value="Epimerase_deHydtase"/>
</dbReference>
<gene>
    <name evidence="4" type="ORF">HTAM1171_LOCUS2883</name>
</gene>
<organism evidence="4">
    <name type="scientific">Helicotheca tamesis</name>
    <dbReference type="NCBI Taxonomy" id="374047"/>
    <lineage>
        <taxon>Eukaryota</taxon>
        <taxon>Sar</taxon>
        <taxon>Stramenopiles</taxon>
        <taxon>Ochrophyta</taxon>
        <taxon>Bacillariophyta</taxon>
        <taxon>Mediophyceae</taxon>
        <taxon>Lithodesmiophycidae</taxon>
        <taxon>Lithodesmiales</taxon>
        <taxon>Lithodesmiaceae</taxon>
        <taxon>Helicotheca</taxon>
    </lineage>
</organism>
<name>A0A7S2H1C6_9STRA</name>
<dbReference type="AlphaFoldDB" id="A0A7S2H1C6"/>
<dbReference type="GO" id="GO:0008743">
    <property type="term" value="F:L-threonine 3-dehydrogenase activity"/>
    <property type="evidence" value="ECO:0007669"/>
    <property type="project" value="TreeGrafter"/>
</dbReference>
<dbReference type="Pfam" id="PF01370">
    <property type="entry name" value="Epimerase"/>
    <property type="match status" value="1"/>
</dbReference>
<evidence type="ECO:0000259" key="3">
    <source>
        <dbReference type="Pfam" id="PF01370"/>
    </source>
</evidence>
<comment type="similarity">
    <text evidence="1">Belongs to the NAD(P)-dependent epimerase/dehydratase family.</text>
</comment>